<sequence>MCERTQRIFNRLTLFRSKSRYSLKGQIDNQPCAFSSRNFPKKTEALGREEEIINPSEAWKKVRQWKPAASEVLTLHLRQRGLPHWSSYFVYYHDVCNDQFGLSYFNWEVDGKNYQILRTGCFPFIKYHCSSRAYSDLTTENNLYTFLKVVNIGIPTLAYGVGSWFLIKFSEDVLMPNGAVIKVYFMNKEIPDAIN</sequence>
<dbReference type="Pfam" id="PF15031">
    <property type="entry name" value="DUF4528"/>
    <property type="match status" value="1"/>
</dbReference>
<reference evidence="1" key="1">
    <citation type="journal article" date="2023" name="G3 (Bethesda)">
        <title>A reference genome for the long-term kleptoplast-retaining sea slug Elysia crispata morphotype clarki.</title>
        <authorList>
            <person name="Eastman K.E."/>
            <person name="Pendleton A.L."/>
            <person name="Shaikh M.A."/>
            <person name="Suttiyut T."/>
            <person name="Ogas R."/>
            <person name="Tomko P."/>
            <person name="Gavelis G."/>
            <person name="Widhalm J.R."/>
            <person name="Wisecaver J.H."/>
        </authorList>
    </citation>
    <scope>NUCLEOTIDE SEQUENCE</scope>
    <source>
        <strain evidence="1">ECLA1</strain>
    </source>
</reference>
<dbReference type="InterPro" id="IPR029245">
    <property type="entry name" value="DUF4528"/>
</dbReference>
<dbReference type="EMBL" id="JAWDGP010004075">
    <property type="protein sequence ID" value="KAK3768064.1"/>
    <property type="molecule type" value="Genomic_DNA"/>
</dbReference>
<name>A0AAE0ZET1_9GAST</name>
<keyword evidence="2" id="KW-1185">Reference proteome</keyword>
<dbReference type="Proteomes" id="UP001283361">
    <property type="component" value="Unassembled WGS sequence"/>
</dbReference>
<accession>A0AAE0ZET1</accession>
<proteinExistence type="predicted"/>
<comment type="caution">
    <text evidence="1">The sequence shown here is derived from an EMBL/GenBank/DDBJ whole genome shotgun (WGS) entry which is preliminary data.</text>
</comment>
<gene>
    <name evidence="1" type="ORF">RRG08_045882</name>
</gene>
<organism evidence="1 2">
    <name type="scientific">Elysia crispata</name>
    <name type="common">lettuce slug</name>
    <dbReference type="NCBI Taxonomy" id="231223"/>
    <lineage>
        <taxon>Eukaryota</taxon>
        <taxon>Metazoa</taxon>
        <taxon>Spiralia</taxon>
        <taxon>Lophotrochozoa</taxon>
        <taxon>Mollusca</taxon>
        <taxon>Gastropoda</taxon>
        <taxon>Heterobranchia</taxon>
        <taxon>Euthyneura</taxon>
        <taxon>Panpulmonata</taxon>
        <taxon>Sacoglossa</taxon>
        <taxon>Placobranchoidea</taxon>
        <taxon>Plakobranchidae</taxon>
        <taxon>Elysia</taxon>
    </lineage>
</organism>
<evidence type="ECO:0000313" key="1">
    <source>
        <dbReference type="EMBL" id="KAK3768064.1"/>
    </source>
</evidence>
<dbReference type="AlphaFoldDB" id="A0AAE0ZET1"/>
<protein>
    <submittedName>
        <fullName evidence="1">Uncharacterized protein</fullName>
    </submittedName>
</protein>
<evidence type="ECO:0000313" key="2">
    <source>
        <dbReference type="Proteomes" id="UP001283361"/>
    </source>
</evidence>
<dbReference type="PANTHER" id="PTHR34651">
    <property type="entry name" value="SIMILAR TO ENSANGP00000021391"/>
    <property type="match status" value="1"/>
</dbReference>
<dbReference type="PANTHER" id="PTHR34651:SF1">
    <property type="entry name" value="SIMILAR TO ENSANGP00000021391"/>
    <property type="match status" value="1"/>
</dbReference>